<organism evidence="1 2">
    <name type="scientific">Pluteus cervinus</name>
    <dbReference type="NCBI Taxonomy" id="181527"/>
    <lineage>
        <taxon>Eukaryota</taxon>
        <taxon>Fungi</taxon>
        <taxon>Dikarya</taxon>
        <taxon>Basidiomycota</taxon>
        <taxon>Agaricomycotina</taxon>
        <taxon>Agaricomycetes</taxon>
        <taxon>Agaricomycetidae</taxon>
        <taxon>Agaricales</taxon>
        <taxon>Pluteineae</taxon>
        <taxon>Pluteaceae</taxon>
        <taxon>Pluteus</taxon>
    </lineage>
</organism>
<accession>A0ACD3B9L6</accession>
<protein>
    <submittedName>
        <fullName evidence="1">Uncharacterized protein</fullName>
    </submittedName>
</protein>
<reference evidence="1 2" key="1">
    <citation type="journal article" date="2019" name="Nat. Ecol. Evol.">
        <title>Megaphylogeny resolves global patterns of mushroom evolution.</title>
        <authorList>
            <person name="Varga T."/>
            <person name="Krizsan K."/>
            <person name="Foldi C."/>
            <person name="Dima B."/>
            <person name="Sanchez-Garcia M."/>
            <person name="Sanchez-Ramirez S."/>
            <person name="Szollosi G.J."/>
            <person name="Szarkandi J.G."/>
            <person name="Papp V."/>
            <person name="Albert L."/>
            <person name="Andreopoulos W."/>
            <person name="Angelini C."/>
            <person name="Antonin V."/>
            <person name="Barry K.W."/>
            <person name="Bougher N.L."/>
            <person name="Buchanan P."/>
            <person name="Buyck B."/>
            <person name="Bense V."/>
            <person name="Catcheside P."/>
            <person name="Chovatia M."/>
            <person name="Cooper J."/>
            <person name="Damon W."/>
            <person name="Desjardin D."/>
            <person name="Finy P."/>
            <person name="Geml J."/>
            <person name="Haridas S."/>
            <person name="Hughes K."/>
            <person name="Justo A."/>
            <person name="Karasinski D."/>
            <person name="Kautmanova I."/>
            <person name="Kiss B."/>
            <person name="Kocsube S."/>
            <person name="Kotiranta H."/>
            <person name="LaButti K.M."/>
            <person name="Lechner B.E."/>
            <person name="Liimatainen K."/>
            <person name="Lipzen A."/>
            <person name="Lukacs Z."/>
            <person name="Mihaltcheva S."/>
            <person name="Morgado L.N."/>
            <person name="Niskanen T."/>
            <person name="Noordeloos M.E."/>
            <person name="Ohm R.A."/>
            <person name="Ortiz-Santana B."/>
            <person name="Ovrebo C."/>
            <person name="Racz N."/>
            <person name="Riley R."/>
            <person name="Savchenko A."/>
            <person name="Shiryaev A."/>
            <person name="Soop K."/>
            <person name="Spirin V."/>
            <person name="Szebenyi C."/>
            <person name="Tomsovsky M."/>
            <person name="Tulloss R.E."/>
            <person name="Uehling J."/>
            <person name="Grigoriev I.V."/>
            <person name="Vagvolgyi C."/>
            <person name="Papp T."/>
            <person name="Martin F.M."/>
            <person name="Miettinen O."/>
            <person name="Hibbett D.S."/>
            <person name="Nagy L.G."/>
        </authorList>
    </citation>
    <scope>NUCLEOTIDE SEQUENCE [LARGE SCALE GENOMIC DNA]</scope>
    <source>
        <strain evidence="1 2">NL-1719</strain>
    </source>
</reference>
<dbReference type="Proteomes" id="UP000308600">
    <property type="component" value="Unassembled WGS sequence"/>
</dbReference>
<evidence type="ECO:0000313" key="2">
    <source>
        <dbReference type="Proteomes" id="UP000308600"/>
    </source>
</evidence>
<gene>
    <name evidence="1" type="ORF">BDN72DRAFT_629177</name>
</gene>
<evidence type="ECO:0000313" key="1">
    <source>
        <dbReference type="EMBL" id="TFK74733.1"/>
    </source>
</evidence>
<proteinExistence type="predicted"/>
<keyword evidence="2" id="KW-1185">Reference proteome</keyword>
<sequence length="1308" mass="145546">MSPRPNGLIGSILERKPGAAPSPPSIAASKTGFPIVQHRSQSVFARNKQEARNRPQPSSSSARERKPPAVLSAQTLPGSQPPLSSSQRENDTNSWRKQISEENEQRVLAMTDEEREEERREIFERFGPDVVDILRRAREKRELTPRESAQSEDFIPITDETHTPLASPGVDRVASPPPALSTSSTRPSSRADRRLRFAELSPQDVHVYESAPPSPRRKPLALPPPTDDSDVISLGQWKGKMIELPDDLMPALEPTPAPKDELPPPAVSDPEEGTPEYIRRRYFPDAPANDPNLAWMEIDSPNAESSSATSALRFDLTGAPIPESLSSTLPTHLGLHHHAEGSHAGYTLEDIFILTRSTVPAQRATMLGVLARIARRLGELDSIDDPRMMELRGKEEELRKRIVAAGVHAMNERGSVGAMAIEVVWECIGRWHARQLDETDGVELEVPTDAAIQSVPLDLLTPQIQTLLAQGDAAPESMTQLLAILYRLARQSNTIATKIVETPKLVSSVIQAFLLTPIPPVESSPLPNPLAMDLLNTLVKSSRTNAASILETADFALRFLAMLPTDLGFPLPLAHTLVASTLQFYESLAHYGFYSHIASTAMTPFMRLTQYIINPPHASIPERLMSSWASLLEVWIVCAIDPHRTTPSHEILWSQVVGWGWNEDLWELRTRLSGVSTSTSSSEVGLAVWTTIWRAMAAWLEGSRVNAIKGGAEEREKALQRLKPAFEDGPENRVLNVALEKLQQDLAGFDAASSSLSNKADWYKSVAKNAEVVMSAIRLWLACMTSPSPSVPPSSVSEPPFLLPFPQLSQLCATLVKHELWSSALEGGPSLYPFCRPLTAFLSQYLQLSRYLPGIPQQLWAVQAFSILQRLLPGDEEFARGVVQDLINLITPEWLSSNGFPPFQELSIWKKGGLAVLQPFLENTIQPQEGVHFGPTCLTVQALQHATTYTLPANLKTSGLPLQWDWLLSPLDHLLRSGTSPVFKSLPSSWDSDETEVTTASLLFTLIIRDVLKKFQLNGFVMTAEEVVFNCMKVFMLEHGHESQGIHDSTEEVFRNQVVGQLMDELLQPHRLGVTQGWTRTTNPSGPPSLLPNTSQASRSDLEKVATRFLGGTPFYQFYTDFIALYDAISFSHPTFARLLIPPTSMRYPIDYRRHLWCDFGHVLRTVRMDMGDVVSRNVEEYLWPIEEDPQMLGAYLARVVKEEATGFLRFLAVHHLASSIWSDLGMAGWNEDKARKLILPVLERGTFEVVKEVLRYRQVLPSQSGGRILLAPGCFSAVEQVREMRLQLLENWGEKAMAERFRGVFEA</sequence>
<name>A0ACD3B9L6_9AGAR</name>
<dbReference type="EMBL" id="ML208266">
    <property type="protein sequence ID" value="TFK74733.1"/>
    <property type="molecule type" value="Genomic_DNA"/>
</dbReference>